<organism evidence="3 4">
    <name type="scientific">Paraphoma chrysanthemicola</name>
    <dbReference type="NCBI Taxonomy" id="798071"/>
    <lineage>
        <taxon>Eukaryota</taxon>
        <taxon>Fungi</taxon>
        <taxon>Dikarya</taxon>
        <taxon>Ascomycota</taxon>
        <taxon>Pezizomycotina</taxon>
        <taxon>Dothideomycetes</taxon>
        <taxon>Pleosporomycetidae</taxon>
        <taxon>Pleosporales</taxon>
        <taxon>Pleosporineae</taxon>
        <taxon>Phaeosphaeriaceae</taxon>
        <taxon>Paraphoma</taxon>
    </lineage>
</organism>
<dbReference type="EMBL" id="JAGMVJ010000001">
    <property type="protein sequence ID" value="KAH7094264.1"/>
    <property type="molecule type" value="Genomic_DNA"/>
</dbReference>
<feature type="region of interest" description="Disordered" evidence="1">
    <location>
        <begin position="464"/>
        <end position="513"/>
    </location>
</feature>
<dbReference type="CDD" id="cd00882">
    <property type="entry name" value="Ras_like_GTPase"/>
    <property type="match status" value="1"/>
</dbReference>
<dbReference type="InterPro" id="IPR027417">
    <property type="entry name" value="P-loop_NTPase"/>
</dbReference>
<proteinExistence type="predicted"/>
<dbReference type="Pfam" id="PF01926">
    <property type="entry name" value="MMR_HSR1"/>
    <property type="match status" value="1"/>
</dbReference>
<dbReference type="InterPro" id="IPR006073">
    <property type="entry name" value="GTP-bd"/>
</dbReference>
<keyword evidence="4" id="KW-1185">Reference proteome</keyword>
<reference evidence="3" key="1">
    <citation type="journal article" date="2021" name="Nat. Commun.">
        <title>Genetic determinants of endophytism in the Arabidopsis root mycobiome.</title>
        <authorList>
            <person name="Mesny F."/>
            <person name="Miyauchi S."/>
            <person name="Thiergart T."/>
            <person name="Pickel B."/>
            <person name="Atanasova L."/>
            <person name="Karlsson M."/>
            <person name="Huettel B."/>
            <person name="Barry K.W."/>
            <person name="Haridas S."/>
            <person name="Chen C."/>
            <person name="Bauer D."/>
            <person name="Andreopoulos W."/>
            <person name="Pangilinan J."/>
            <person name="LaButti K."/>
            <person name="Riley R."/>
            <person name="Lipzen A."/>
            <person name="Clum A."/>
            <person name="Drula E."/>
            <person name="Henrissat B."/>
            <person name="Kohler A."/>
            <person name="Grigoriev I.V."/>
            <person name="Martin F.M."/>
            <person name="Hacquard S."/>
        </authorList>
    </citation>
    <scope>NUCLEOTIDE SEQUENCE</scope>
    <source>
        <strain evidence="3">MPI-SDFR-AT-0120</strain>
    </source>
</reference>
<protein>
    <recommendedName>
        <fullName evidence="2">G domain-containing protein</fullName>
    </recommendedName>
</protein>
<dbReference type="SUPFAM" id="SSF52540">
    <property type="entry name" value="P-loop containing nucleoside triphosphate hydrolases"/>
    <property type="match status" value="1"/>
</dbReference>
<gene>
    <name evidence="3" type="ORF">FB567DRAFT_405</name>
</gene>
<dbReference type="OrthoDB" id="8954335at2759"/>
<accession>A0A8K0RGV4</accession>
<evidence type="ECO:0000256" key="1">
    <source>
        <dbReference type="SAM" id="MobiDB-lite"/>
    </source>
</evidence>
<dbReference type="Proteomes" id="UP000813461">
    <property type="component" value="Unassembled WGS sequence"/>
</dbReference>
<evidence type="ECO:0000313" key="4">
    <source>
        <dbReference type="Proteomes" id="UP000813461"/>
    </source>
</evidence>
<comment type="caution">
    <text evidence="3">The sequence shown here is derived from an EMBL/GenBank/DDBJ whole genome shotgun (WGS) entry which is preliminary data.</text>
</comment>
<name>A0A8K0RGV4_9PLEO</name>
<dbReference type="Gene3D" id="3.40.50.300">
    <property type="entry name" value="P-loop containing nucleotide triphosphate hydrolases"/>
    <property type="match status" value="1"/>
</dbReference>
<dbReference type="AlphaFoldDB" id="A0A8K0RGV4"/>
<feature type="region of interest" description="Disordered" evidence="1">
    <location>
        <begin position="406"/>
        <end position="447"/>
    </location>
</feature>
<evidence type="ECO:0000259" key="2">
    <source>
        <dbReference type="Pfam" id="PF01926"/>
    </source>
</evidence>
<sequence length="513" mass="58679">MSEDYRSAIGILVMGLTGAGKSTFISQLTRSSVDIGHSLESCTTSVDVFVYRRRHGQKVYLIDTPGFDDSHKDNIATLNEIAGYICTFYAAGNLRIAGVLYFQRISDVRMTGSSLKSLRILERLCGDECFPKVTVVTTFWSFLQGDQTVVGEERERNLKKEPSFFGTIINGGASMVRYSDSYDSACEIVEHTLDKRVSTPLRIQKEMVDKELSLAETDVGLYLEGDLLALREKYERVIAELSREYDEAIADSQDEDVATTISEERKTYEERIRQGVVAQKGLSVTYQDMIRKQQNLIAEDVHNEHASSARAIEEKSAREIELEEQLQRTEMDYIRQVNIARRDKEAKVVNAFQQGYEMSRKDVLEQLRRERTKREKFPQKQASRTLVDLLRVAVVDVVEFIQGAQRRSDSFPVESTRPKPRYAKTDPPTHWKRQKKPQQRSNTYSEHSRVLCQEATYQYYADEPQDDDTLGQQSDDDHMTVSYPEGTSVIGPSRSAHPPRQLRRAYDSHLAMQ</sequence>
<evidence type="ECO:0000313" key="3">
    <source>
        <dbReference type="EMBL" id="KAH7094264.1"/>
    </source>
</evidence>
<dbReference type="GO" id="GO:0005525">
    <property type="term" value="F:GTP binding"/>
    <property type="evidence" value="ECO:0007669"/>
    <property type="project" value="InterPro"/>
</dbReference>
<feature type="domain" description="G" evidence="2">
    <location>
        <begin position="11"/>
        <end position="73"/>
    </location>
</feature>